<proteinExistence type="predicted"/>
<evidence type="ECO:0000256" key="1">
    <source>
        <dbReference type="SAM" id="MobiDB-lite"/>
    </source>
</evidence>
<evidence type="ECO:0000313" key="3">
    <source>
        <dbReference type="Proteomes" id="UP001196873"/>
    </source>
</evidence>
<protein>
    <submittedName>
        <fullName evidence="2">Tetrahydrofolate synthase</fullName>
    </submittedName>
</protein>
<gene>
    <name evidence="2" type="ORF">KZY68_10105</name>
</gene>
<dbReference type="EMBL" id="JAHXRF010000015">
    <property type="protein sequence ID" value="MBW4866349.1"/>
    <property type="molecule type" value="Genomic_DNA"/>
</dbReference>
<accession>A0AAW4NQ25</accession>
<dbReference type="Proteomes" id="UP001196873">
    <property type="component" value="Unassembled WGS sequence"/>
</dbReference>
<sequence length="83" mass="9171">MCDYKYPNTQCQRYCVNIPMNVSAIANIITMQQCKFYVNIPMNVSATMNILTTQLGTSCSFDSPGLARNEPTPGKRSQGNSTP</sequence>
<feature type="region of interest" description="Disordered" evidence="1">
    <location>
        <begin position="62"/>
        <end position="83"/>
    </location>
</feature>
<comment type="caution">
    <text evidence="2">The sequence shown here is derived from an EMBL/GenBank/DDBJ whole genome shotgun (WGS) entry which is preliminary data.</text>
</comment>
<reference evidence="2" key="1">
    <citation type="submission" date="2021-07" db="EMBL/GenBank/DDBJ databases">
        <title>Genomic diversity and antimicrobial resistance of Prevotella spp. isolated from chronic lung disease airways.</title>
        <authorList>
            <person name="Webb K.A."/>
            <person name="Olagoke O.S."/>
            <person name="Baird T."/>
            <person name="Neill J."/>
            <person name="Pham A."/>
            <person name="Wells T.J."/>
            <person name="Ramsay K.A."/>
            <person name="Bell S.C."/>
            <person name="Sarovich D.S."/>
            <person name="Price E.P."/>
        </authorList>
    </citation>
    <scope>NUCLEOTIDE SEQUENCE</scope>
    <source>
        <strain evidence="2">SCHI0047.S.3</strain>
    </source>
</reference>
<evidence type="ECO:0000313" key="2">
    <source>
        <dbReference type="EMBL" id="MBW4866349.1"/>
    </source>
</evidence>
<dbReference type="AlphaFoldDB" id="A0AAW4NQ25"/>
<organism evidence="2 3">
    <name type="scientific">Segatella salivae</name>
    <dbReference type="NCBI Taxonomy" id="228604"/>
    <lineage>
        <taxon>Bacteria</taxon>
        <taxon>Pseudomonadati</taxon>
        <taxon>Bacteroidota</taxon>
        <taxon>Bacteroidia</taxon>
        <taxon>Bacteroidales</taxon>
        <taxon>Prevotellaceae</taxon>
        <taxon>Segatella</taxon>
    </lineage>
</organism>
<name>A0AAW4NQ25_9BACT</name>